<reference evidence="1" key="1">
    <citation type="journal article" date="2020" name="mSystems">
        <title>Genome- and Community-Level Interaction Insights into Carbon Utilization and Element Cycling Functions of Hydrothermarchaeota in Hydrothermal Sediment.</title>
        <authorList>
            <person name="Zhou Z."/>
            <person name="Liu Y."/>
            <person name="Xu W."/>
            <person name="Pan J."/>
            <person name="Luo Z.H."/>
            <person name="Li M."/>
        </authorList>
    </citation>
    <scope>NUCLEOTIDE SEQUENCE [LARGE SCALE GENOMIC DNA]</scope>
    <source>
        <strain evidence="1">SpSt-243</strain>
    </source>
</reference>
<organism evidence="1">
    <name type="scientific">Agrobacterium albertimagni</name>
    <dbReference type="NCBI Taxonomy" id="147266"/>
    <lineage>
        <taxon>Bacteria</taxon>
        <taxon>Pseudomonadati</taxon>
        <taxon>Pseudomonadota</taxon>
        <taxon>Alphaproteobacteria</taxon>
        <taxon>Hyphomicrobiales</taxon>
        <taxon>Rhizobiaceae</taxon>
        <taxon>Rhizobium/Agrobacterium group</taxon>
        <taxon>Agrobacterium</taxon>
    </lineage>
</organism>
<sequence>MVGIEKFTRSFLRAGASALLLAALSSCQTDDFKPNAGEGGASAAVTPANDTGLYNQTLGSGSVKVAYLGVRRSDQPSRQADSEYRDGAALAVNTLGSDVVKLTMLETTEKPEAIEAAARTLARQQVSFIVTTARGAEFEAVQRGLGGLQVPMVAFQTNEAVLPENVYPFVSSPTDSLIESASFAMAEGATHAVILASSAAEKAQADRIASQIKAFGGKVEPIIELSGGTLPAKALNSWSKADMVVLMPGIKSPGDVLKKADAAKPPRPGRKIVASAVLTAQDLNEPKLTGSIVCRYDQNVQARIGSRYMASYGMPASAQAGYGFDAMAMAIGLAGRFREAAFTPEQLMSPNGFSGSLGVFRLEGDRKVRRNCDIFKVAKGSFVFFQKAPPTL</sequence>
<comment type="caution">
    <text evidence="1">The sequence shown here is derived from an EMBL/GenBank/DDBJ whole genome shotgun (WGS) entry which is preliminary data.</text>
</comment>
<evidence type="ECO:0000313" key="1">
    <source>
        <dbReference type="EMBL" id="HEB45612.1"/>
    </source>
</evidence>
<dbReference type="SUPFAM" id="SSF53822">
    <property type="entry name" value="Periplasmic binding protein-like I"/>
    <property type="match status" value="1"/>
</dbReference>
<proteinExistence type="predicted"/>
<dbReference type="InterPro" id="IPR028082">
    <property type="entry name" value="Peripla_BP_I"/>
</dbReference>
<protein>
    <recommendedName>
        <fullName evidence="2">Penicillin-binding protein activator</fullName>
    </recommendedName>
</protein>
<name>A0A7C1PAX2_9HYPH</name>
<dbReference type="PROSITE" id="PS51257">
    <property type="entry name" value="PROKAR_LIPOPROTEIN"/>
    <property type="match status" value="1"/>
</dbReference>
<evidence type="ECO:0008006" key="2">
    <source>
        <dbReference type="Google" id="ProtNLM"/>
    </source>
</evidence>
<dbReference type="AlphaFoldDB" id="A0A7C1PAX2"/>
<gene>
    <name evidence="1" type="ORF">ENP70_18400</name>
</gene>
<dbReference type="Gene3D" id="3.40.50.2300">
    <property type="match status" value="2"/>
</dbReference>
<accession>A0A7C1PAX2</accession>
<dbReference type="EMBL" id="DSKI01000943">
    <property type="protein sequence ID" value="HEB45612.1"/>
    <property type="molecule type" value="Genomic_DNA"/>
</dbReference>